<dbReference type="PANTHER" id="PTHR45686">
    <property type="entry name" value="ADP-RIBOSYLATION FACTOR GTPASE ACTIVATING PROTEIN 3, ISOFORM H-RELATED"/>
    <property type="match status" value="1"/>
</dbReference>
<evidence type="ECO:0000259" key="6">
    <source>
        <dbReference type="PROSITE" id="PS50115"/>
    </source>
</evidence>
<evidence type="ECO:0000256" key="3">
    <source>
        <dbReference type="ARBA" id="ARBA00022771"/>
    </source>
</evidence>
<dbReference type="InterPro" id="IPR038508">
    <property type="entry name" value="ArfGAP_dom_sf"/>
</dbReference>
<dbReference type="GO" id="GO:0008270">
    <property type="term" value="F:zinc ion binding"/>
    <property type="evidence" value="ECO:0007669"/>
    <property type="project" value="UniProtKB-KW"/>
</dbReference>
<dbReference type="PANTHER" id="PTHR45686:SF4">
    <property type="entry name" value="ADP-RIBOSYLATION FACTOR GTPASE ACTIVATING PROTEIN 3, ISOFORM H"/>
    <property type="match status" value="1"/>
</dbReference>
<name>A0A078AUM0_STYLE</name>
<dbReference type="EMBL" id="CCKQ01013989">
    <property type="protein sequence ID" value="CDW85716.1"/>
    <property type="molecule type" value="Genomic_DNA"/>
</dbReference>
<protein>
    <submittedName>
        <fullName evidence="7">Arf1-directed gtpase-activating</fullName>
    </submittedName>
</protein>
<reference evidence="7 8" key="1">
    <citation type="submission" date="2014-06" db="EMBL/GenBank/DDBJ databases">
        <authorList>
            <person name="Swart Estienne"/>
        </authorList>
    </citation>
    <scope>NUCLEOTIDE SEQUENCE [LARGE SCALE GENOMIC DNA]</scope>
    <source>
        <strain evidence="7 8">130c</strain>
    </source>
</reference>
<dbReference type="GO" id="GO:0000139">
    <property type="term" value="C:Golgi membrane"/>
    <property type="evidence" value="ECO:0007669"/>
    <property type="project" value="GOC"/>
</dbReference>
<dbReference type="Proteomes" id="UP000039865">
    <property type="component" value="Unassembled WGS sequence"/>
</dbReference>
<dbReference type="GO" id="GO:0005096">
    <property type="term" value="F:GTPase activator activity"/>
    <property type="evidence" value="ECO:0007669"/>
    <property type="project" value="UniProtKB-KW"/>
</dbReference>
<keyword evidence="8" id="KW-1185">Reference proteome</keyword>
<dbReference type="PRINTS" id="PR00405">
    <property type="entry name" value="REVINTRACTNG"/>
</dbReference>
<dbReference type="SMART" id="SM00105">
    <property type="entry name" value="ArfGap"/>
    <property type="match status" value="1"/>
</dbReference>
<dbReference type="AlphaFoldDB" id="A0A078AUM0"/>
<proteinExistence type="predicted"/>
<gene>
    <name evidence="7" type="primary">Contig3352.g3588</name>
    <name evidence="7" type="ORF">STYLEM_14802</name>
</gene>
<dbReference type="SUPFAM" id="SSF57863">
    <property type="entry name" value="ArfGap/RecO-like zinc finger"/>
    <property type="match status" value="1"/>
</dbReference>
<dbReference type="PROSITE" id="PS50115">
    <property type="entry name" value="ARFGAP"/>
    <property type="match status" value="1"/>
</dbReference>
<dbReference type="GO" id="GO:0048205">
    <property type="term" value="P:COPI coating of Golgi vesicle"/>
    <property type="evidence" value="ECO:0007669"/>
    <property type="project" value="TreeGrafter"/>
</dbReference>
<evidence type="ECO:0000256" key="1">
    <source>
        <dbReference type="ARBA" id="ARBA00022468"/>
    </source>
</evidence>
<dbReference type="OrthoDB" id="983479at2759"/>
<keyword evidence="1" id="KW-0343">GTPase activation</keyword>
<feature type="domain" description="Arf-GAP" evidence="6">
    <location>
        <begin position="73"/>
        <end position="198"/>
    </location>
</feature>
<keyword evidence="4" id="KW-0862">Zinc</keyword>
<dbReference type="InterPro" id="IPR001164">
    <property type="entry name" value="ArfGAP_dom"/>
</dbReference>
<dbReference type="Pfam" id="PF01412">
    <property type="entry name" value="ArfGap"/>
    <property type="match status" value="1"/>
</dbReference>
<evidence type="ECO:0000256" key="2">
    <source>
        <dbReference type="ARBA" id="ARBA00022723"/>
    </source>
</evidence>
<keyword evidence="2" id="KW-0479">Metal-binding</keyword>
<evidence type="ECO:0000313" key="8">
    <source>
        <dbReference type="Proteomes" id="UP000039865"/>
    </source>
</evidence>
<evidence type="ECO:0000256" key="5">
    <source>
        <dbReference type="PROSITE-ProRule" id="PRU00288"/>
    </source>
</evidence>
<keyword evidence="3 5" id="KW-0863">Zinc-finger</keyword>
<accession>A0A078AUM0</accession>
<dbReference type="Gene3D" id="1.10.220.150">
    <property type="entry name" value="Arf GTPase activating protein"/>
    <property type="match status" value="1"/>
</dbReference>
<sequence>MDYQTEEFKGQSPYVGQHQVAFESEIQPVAIDKNGNALYYPEIQNKNLTEIYNYNSLNQTPIVQAPSQTVFPEQLKDMLTHDPYNAYCVDCKVNLSDHASITFGIFLCYECANKHRSILGQDQSFIKSLYNESWDDYSMKFMLLGGNKKFYDFISQYDTQNREIKIKYLHRSAQYHQKMLRAQVDEKAFDYNPPPIEEWKAVSSKALAEVELGMVKSADWMKEKWQKADLGNKIKGLFKK</sequence>
<evidence type="ECO:0000313" key="7">
    <source>
        <dbReference type="EMBL" id="CDW85716.1"/>
    </source>
</evidence>
<dbReference type="InterPro" id="IPR037278">
    <property type="entry name" value="ARFGAP/RecO"/>
</dbReference>
<organism evidence="7 8">
    <name type="scientific">Stylonychia lemnae</name>
    <name type="common">Ciliate</name>
    <dbReference type="NCBI Taxonomy" id="5949"/>
    <lineage>
        <taxon>Eukaryota</taxon>
        <taxon>Sar</taxon>
        <taxon>Alveolata</taxon>
        <taxon>Ciliophora</taxon>
        <taxon>Intramacronucleata</taxon>
        <taxon>Spirotrichea</taxon>
        <taxon>Stichotrichia</taxon>
        <taxon>Sporadotrichida</taxon>
        <taxon>Oxytrichidae</taxon>
        <taxon>Stylonychinae</taxon>
        <taxon>Stylonychia</taxon>
    </lineage>
</organism>
<dbReference type="InParanoid" id="A0A078AUM0"/>
<evidence type="ECO:0000256" key="4">
    <source>
        <dbReference type="ARBA" id="ARBA00022833"/>
    </source>
</evidence>